<keyword evidence="2" id="KW-1185">Reference proteome</keyword>
<organism evidence="1 2">
    <name type="scientific">Hazenella coriacea</name>
    <dbReference type="NCBI Taxonomy" id="1179467"/>
    <lineage>
        <taxon>Bacteria</taxon>
        <taxon>Bacillati</taxon>
        <taxon>Bacillota</taxon>
        <taxon>Bacilli</taxon>
        <taxon>Bacillales</taxon>
        <taxon>Thermoactinomycetaceae</taxon>
        <taxon>Hazenella</taxon>
    </lineage>
</organism>
<reference evidence="1 2" key="1">
    <citation type="submission" date="2019-03" db="EMBL/GenBank/DDBJ databases">
        <title>Genomic Encyclopedia of Type Strains, Phase IV (KMG-IV): sequencing the most valuable type-strain genomes for metagenomic binning, comparative biology and taxonomic classification.</title>
        <authorList>
            <person name="Goeker M."/>
        </authorList>
    </citation>
    <scope>NUCLEOTIDE SEQUENCE [LARGE SCALE GENOMIC DNA]</scope>
    <source>
        <strain evidence="1 2">DSM 45707</strain>
    </source>
</reference>
<comment type="caution">
    <text evidence="1">The sequence shown here is derived from an EMBL/GenBank/DDBJ whole genome shotgun (WGS) entry which is preliminary data.</text>
</comment>
<dbReference type="Proteomes" id="UP000294937">
    <property type="component" value="Unassembled WGS sequence"/>
</dbReference>
<proteinExistence type="predicted"/>
<gene>
    <name evidence="1" type="ORF">EDD58_101624</name>
</gene>
<dbReference type="EMBL" id="SMAG01000001">
    <property type="protein sequence ID" value="TCS96977.1"/>
    <property type="molecule type" value="Genomic_DNA"/>
</dbReference>
<evidence type="ECO:0000313" key="2">
    <source>
        <dbReference type="Proteomes" id="UP000294937"/>
    </source>
</evidence>
<dbReference type="AlphaFoldDB" id="A0A4V6NZB3"/>
<evidence type="ECO:0000313" key="1">
    <source>
        <dbReference type="EMBL" id="TCS96977.1"/>
    </source>
</evidence>
<protein>
    <submittedName>
        <fullName evidence="1">Uncharacterized protein</fullName>
    </submittedName>
</protein>
<name>A0A4V6NZB3_9BACL</name>
<sequence>MASSHTACKFYFTLYNEPIDEKVYYILKIKSLLLRTGFDLLI</sequence>
<accession>A0A4V6NZB3</accession>